<dbReference type="InterPro" id="IPR006669">
    <property type="entry name" value="MgtE_transporter"/>
</dbReference>
<dbReference type="Pfam" id="PF00571">
    <property type="entry name" value="CBS"/>
    <property type="match status" value="1"/>
</dbReference>
<dbReference type="InterPro" id="IPR038076">
    <property type="entry name" value="MgtE_N_sf"/>
</dbReference>
<dbReference type="Gene3D" id="1.25.60.10">
    <property type="entry name" value="MgtE N-terminal domain-like"/>
    <property type="match status" value="1"/>
</dbReference>
<organism evidence="3 4">
    <name type="scientific">Saccharospirillum salsuginis</name>
    <dbReference type="NCBI Taxonomy" id="418750"/>
    <lineage>
        <taxon>Bacteria</taxon>
        <taxon>Pseudomonadati</taxon>
        <taxon>Pseudomonadota</taxon>
        <taxon>Gammaproteobacteria</taxon>
        <taxon>Oceanospirillales</taxon>
        <taxon>Saccharospirillaceae</taxon>
        <taxon>Saccharospirillum</taxon>
    </lineage>
</organism>
<sequence>MKHSELNLINTYVRTHPDAAARELERHPVDLATDLLQNLPLRQAQRLFEHLVPALAARLLQAIPDELSLTVLSSIDARKAVAILRCLSNSVRIGMLKNLPERRTVLYRFLLSYPEDTVGAWMIADTLMMPASINAADALARLTRADSELDSDALPVVNDAGQPIGLVSARRLLTAPADVGLGQLAISPCPTLPGRMKLSAALTHPLWTVHSTLVVLDRYRVAVGVLRHHDLRCALAQTERAPASSPSASTDTLSTVGPLYAECLVALLTLVASAPSAPAEPRL</sequence>
<dbReference type="InterPro" id="IPR006668">
    <property type="entry name" value="Mg_transptr_MgtE_intracell_dom"/>
</dbReference>
<dbReference type="InterPro" id="IPR046342">
    <property type="entry name" value="CBS_dom_sf"/>
</dbReference>
<evidence type="ECO:0000313" key="4">
    <source>
        <dbReference type="Proteomes" id="UP000626148"/>
    </source>
</evidence>
<dbReference type="RefSeq" id="WP_189609213.1">
    <property type="nucleotide sequence ID" value="NZ_BMXR01000006.1"/>
</dbReference>
<reference evidence="3" key="2">
    <citation type="submission" date="2020-09" db="EMBL/GenBank/DDBJ databases">
        <authorList>
            <person name="Sun Q."/>
            <person name="Kim S."/>
        </authorList>
    </citation>
    <scope>NUCLEOTIDE SEQUENCE</scope>
    <source>
        <strain evidence="3">KCTC 22169</strain>
    </source>
</reference>
<proteinExistence type="predicted"/>
<dbReference type="GO" id="GO:0015095">
    <property type="term" value="F:magnesium ion transmembrane transporter activity"/>
    <property type="evidence" value="ECO:0007669"/>
    <property type="project" value="InterPro"/>
</dbReference>
<dbReference type="SUPFAM" id="SSF158791">
    <property type="entry name" value="MgtE N-terminal domain-like"/>
    <property type="match status" value="1"/>
</dbReference>
<dbReference type="Pfam" id="PF03448">
    <property type="entry name" value="MgtE_N"/>
    <property type="match status" value="1"/>
</dbReference>
<keyword evidence="1" id="KW-0129">CBS domain</keyword>
<dbReference type="GO" id="GO:0016020">
    <property type="term" value="C:membrane"/>
    <property type="evidence" value="ECO:0007669"/>
    <property type="project" value="InterPro"/>
</dbReference>
<keyword evidence="4" id="KW-1185">Reference proteome</keyword>
<name>A0A918KBB5_9GAMM</name>
<dbReference type="InterPro" id="IPR000644">
    <property type="entry name" value="CBS_dom"/>
</dbReference>
<dbReference type="SMART" id="SM00924">
    <property type="entry name" value="MgtE_N"/>
    <property type="match status" value="1"/>
</dbReference>
<gene>
    <name evidence="3" type="ORF">GCM10007392_25580</name>
</gene>
<protein>
    <recommendedName>
        <fullName evidence="2">CBS domain-containing protein</fullName>
    </recommendedName>
</protein>
<feature type="domain" description="CBS" evidence="2">
    <location>
        <begin position="122"/>
        <end position="184"/>
    </location>
</feature>
<dbReference type="PROSITE" id="PS51371">
    <property type="entry name" value="CBS"/>
    <property type="match status" value="1"/>
</dbReference>
<dbReference type="PANTHER" id="PTHR43773:SF1">
    <property type="entry name" value="MAGNESIUM TRANSPORTER MGTE"/>
    <property type="match status" value="1"/>
</dbReference>
<accession>A0A918KBB5</accession>
<dbReference type="AlphaFoldDB" id="A0A918KBB5"/>
<reference evidence="3" key="1">
    <citation type="journal article" date="2014" name="Int. J. Syst. Evol. Microbiol.">
        <title>Complete genome sequence of Corynebacterium casei LMG S-19264T (=DSM 44701T), isolated from a smear-ripened cheese.</title>
        <authorList>
            <consortium name="US DOE Joint Genome Institute (JGI-PGF)"/>
            <person name="Walter F."/>
            <person name="Albersmeier A."/>
            <person name="Kalinowski J."/>
            <person name="Ruckert C."/>
        </authorList>
    </citation>
    <scope>NUCLEOTIDE SEQUENCE</scope>
    <source>
        <strain evidence="3">KCTC 22169</strain>
    </source>
</reference>
<evidence type="ECO:0000259" key="2">
    <source>
        <dbReference type="PROSITE" id="PS51371"/>
    </source>
</evidence>
<dbReference type="Gene3D" id="3.10.580.10">
    <property type="entry name" value="CBS-domain"/>
    <property type="match status" value="1"/>
</dbReference>
<comment type="caution">
    <text evidence="3">The sequence shown here is derived from an EMBL/GenBank/DDBJ whole genome shotgun (WGS) entry which is preliminary data.</text>
</comment>
<dbReference type="Proteomes" id="UP000626148">
    <property type="component" value="Unassembled WGS sequence"/>
</dbReference>
<dbReference type="PANTHER" id="PTHR43773">
    <property type="entry name" value="MAGNESIUM TRANSPORTER MGTE"/>
    <property type="match status" value="1"/>
</dbReference>
<evidence type="ECO:0000313" key="3">
    <source>
        <dbReference type="EMBL" id="GGX56980.1"/>
    </source>
</evidence>
<dbReference type="EMBL" id="BMXR01000006">
    <property type="protein sequence ID" value="GGX56980.1"/>
    <property type="molecule type" value="Genomic_DNA"/>
</dbReference>
<evidence type="ECO:0000256" key="1">
    <source>
        <dbReference type="PROSITE-ProRule" id="PRU00703"/>
    </source>
</evidence>
<dbReference type="SUPFAM" id="SSF54631">
    <property type="entry name" value="CBS-domain pair"/>
    <property type="match status" value="1"/>
</dbReference>